<dbReference type="GO" id="GO:0020037">
    <property type="term" value="F:heme binding"/>
    <property type="evidence" value="ECO:0007669"/>
    <property type="project" value="InterPro"/>
</dbReference>
<dbReference type="InterPro" id="IPR036396">
    <property type="entry name" value="Cyt_P450_sf"/>
</dbReference>
<evidence type="ECO:0000256" key="3">
    <source>
        <dbReference type="ARBA" id="ARBA00022723"/>
    </source>
</evidence>
<dbReference type="GO" id="GO:0006805">
    <property type="term" value="P:xenobiotic metabolic process"/>
    <property type="evidence" value="ECO:0007669"/>
    <property type="project" value="TreeGrafter"/>
</dbReference>
<evidence type="ECO:0000313" key="5">
    <source>
        <dbReference type="Ensembl" id="ENSMUNP00000006651.2"/>
    </source>
</evidence>
<proteinExistence type="inferred from homology"/>
<comment type="cofactor">
    <cofactor evidence="1">
        <name>heme</name>
        <dbReference type="ChEBI" id="CHEBI:30413"/>
    </cofactor>
</comment>
<name>A0A8C6J477_MELUD</name>
<keyword evidence="6" id="KW-1185">Reference proteome</keyword>
<dbReference type="PANTHER" id="PTHR24300:SF291">
    <property type="entry name" value="CYTOCHROME P450 2W1"/>
    <property type="match status" value="1"/>
</dbReference>
<keyword evidence="4" id="KW-0408">Iron</keyword>
<protein>
    <submittedName>
        <fullName evidence="5">Uncharacterized protein</fullName>
    </submittedName>
</protein>
<accession>A0A8C6J477</accession>
<evidence type="ECO:0000256" key="1">
    <source>
        <dbReference type="ARBA" id="ARBA00001971"/>
    </source>
</evidence>
<reference evidence="5" key="1">
    <citation type="submission" date="2020-03" db="EMBL/GenBank/DDBJ databases">
        <title>Melopsittacus undulatus (budgerigar) genome, bMelUnd1, maternal haplotype with Z.</title>
        <authorList>
            <person name="Gedman G."/>
            <person name="Mountcastle J."/>
            <person name="Haase B."/>
            <person name="Formenti G."/>
            <person name="Wright T."/>
            <person name="Apodaca J."/>
            <person name="Pelan S."/>
            <person name="Chow W."/>
            <person name="Rhie A."/>
            <person name="Howe K."/>
            <person name="Fedrigo O."/>
            <person name="Jarvis E.D."/>
        </authorList>
    </citation>
    <scope>NUCLEOTIDE SEQUENCE [LARGE SCALE GENOMIC DNA]</scope>
</reference>
<dbReference type="Pfam" id="PF00067">
    <property type="entry name" value="p450"/>
    <property type="match status" value="1"/>
</dbReference>
<dbReference type="GO" id="GO:0006082">
    <property type="term" value="P:organic acid metabolic process"/>
    <property type="evidence" value="ECO:0007669"/>
    <property type="project" value="TreeGrafter"/>
</dbReference>
<keyword evidence="3" id="KW-0479">Metal-binding</keyword>
<evidence type="ECO:0000256" key="4">
    <source>
        <dbReference type="ARBA" id="ARBA00023004"/>
    </source>
</evidence>
<accession>A0A8V5GCW4</accession>
<dbReference type="Gene3D" id="1.10.630.10">
    <property type="entry name" value="Cytochrome P450"/>
    <property type="match status" value="1"/>
</dbReference>
<dbReference type="AlphaFoldDB" id="A0A8C6J477"/>
<dbReference type="SUPFAM" id="SSF48264">
    <property type="entry name" value="Cytochrome P450"/>
    <property type="match status" value="1"/>
</dbReference>
<dbReference type="GO" id="GO:0005737">
    <property type="term" value="C:cytoplasm"/>
    <property type="evidence" value="ECO:0007669"/>
    <property type="project" value="TreeGrafter"/>
</dbReference>
<dbReference type="GO" id="GO:0016712">
    <property type="term" value="F:oxidoreductase activity, acting on paired donors, with incorporation or reduction of molecular oxygen, reduced flavin or flavoprotein as one donor, and incorporation of one atom of oxygen"/>
    <property type="evidence" value="ECO:0007669"/>
    <property type="project" value="TreeGrafter"/>
</dbReference>
<dbReference type="InterPro" id="IPR001128">
    <property type="entry name" value="Cyt_P450"/>
</dbReference>
<dbReference type="InterPro" id="IPR002401">
    <property type="entry name" value="Cyt_P450_E_grp-I"/>
</dbReference>
<sequence>MGLPSAGKSLQAEESKLALNLPSGPFPLPIICNLHLLDIRRQDKSLMKVRTMKYGPIFTVHLGLQKVVVPTGYETVKDALLNTRDVFADRPYIPIVYHIQHGNGTELWKTTQQFTITTIWDLGMGKHLGEERMLEELRFLIELITSFGGEPFQLWFLNMASSNITFAVPFGRWFDYGDPTFLTLLRVIDEVMHLLCSPSLYVSYPLC</sequence>
<evidence type="ECO:0000313" key="6">
    <source>
        <dbReference type="Proteomes" id="UP000694405"/>
    </source>
</evidence>
<dbReference type="PANTHER" id="PTHR24300">
    <property type="entry name" value="CYTOCHROME P450 508A4-RELATED"/>
    <property type="match status" value="1"/>
</dbReference>
<evidence type="ECO:0000256" key="2">
    <source>
        <dbReference type="ARBA" id="ARBA00010617"/>
    </source>
</evidence>
<dbReference type="GO" id="GO:0005506">
    <property type="term" value="F:iron ion binding"/>
    <property type="evidence" value="ECO:0007669"/>
    <property type="project" value="InterPro"/>
</dbReference>
<dbReference type="Ensembl" id="ENSMUNT00000007695.2">
    <property type="protein sequence ID" value="ENSMUNP00000006651.2"/>
    <property type="gene ID" value="ENSMUNG00000005334.2"/>
</dbReference>
<dbReference type="PRINTS" id="PR00463">
    <property type="entry name" value="EP450I"/>
</dbReference>
<dbReference type="Proteomes" id="UP000694405">
    <property type="component" value="Chromosome 8"/>
</dbReference>
<dbReference type="InterPro" id="IPR050182">
    <property type="entry name" value="Cytochrome_P450_fam2"/>
</dbReference>
<organism evidence="5 6">
    <name type="scientific">Melopsittacus undulatus</name>
    <name type="common">Budgerigar</name>
    <name type="synonym">Psittacus undulatus</name>
    <dbReference type="NCBI Taxonomy" id="13146"/>
    <lineage>
        <taxon>Eukaryota</taxon>
        <taxon>Metazoa</taxon>
        <taxon>Chordata</taxon>
        <taxon>Craniata</taxon>
        <taxon>Vertebrata</taxon>
        <taxon>Euteleostomi</taxon>
        <taxon>Archelosauria</taxon>
        <taxon>Archosauria</taxon>
        <taxon>Dinosauria</taxon>
        <taxon>Saurischia</taxon>
        <taxon>Theropoda</taxon>
        <taxon>Coelurosauria</taxon>
        <taxon>Aves</taxon>
        <taxon>Neognathae</taxon>
        <taxon>Neoaves</taxon>
        <taxon>Telluraves</taxon>
        <taxon>Australaves</taxon>
        <taxon>Psittaciformes</taxon>
        <taxon>Psittaculidae</taxon>
        <taxon>Melopsittacus</taxon>
    </lineage>
</organism>
<comment type="similarity">
    <text evidence="2">Belongs to the cytochrome P450 family.</text>
</comment>
<reference evidence="5" key="3">
    <citation type="submission" date="2025-09" db="UniProtKB">
        <authorList>
            <consortium name="Ensembl"/>
        </authorList>
    </citation>
    <scope>IDENTIFICATION</scope>
</reference>
<reference evidence="5" key="2">
    <citation type="submission" date="2025-08" db="UniProtKB">
        <authorList>
            <consortium name="Ensembl"/>
        </authorList>
    </citation>
    <scope>IDENTIFICATION</scope>
</reference>